<evidence type="ECO:0000313" key="2">
    <source>
        <dbReference type="Proteomes" id="UP000092460"/>
    </source>
</evidence>
<reference evidence="1" key="2">
    <citation type="submission" date="2020-05" db="UniProtKB">
        <authorList>
            <consortium name="EnsemblMetazoa"/>
        </authorList>
    </citation>
    <scope>IDENTIFICATION</scope>
    <source>
        <strain evidence="1">IAEA</strain>
    </source>
</reference>
<dbReference type="Proteomes" id="UP000092460">
    <property type="component" value="Unassembled WGS sequence"/>
</dbReference>
<evidence type="ECO:0008006" key="3">
    <source>
        <dbReference type="Google" id="ProtNLM"/>
    </source>
</evidence>
<dbReference type="GO" id="GO:0000779">
    <property type="term" value="C:condensed chromosome, centromeric region"/>
    <property type="evidence" value="ECO:0007669"/>
    <property type="project" value="TreeGrafter"/>
</dbReference>
<dbReference type="GO" id="GO:0042393">
    <property type="term" value="F:histone binding"/>
    <property type="evidence" value="ECO:0007669"/>
    <property type="project" value="TreeGrafter"/>
</dbReference>
<reference evidence="2" key="1">
    <citation type="submission" date="2015-01" db="EMBL/GenBank/DDBJ databases">
        <authorList>
            <person name="Aksoy S."/>
            <person name="Warren W."/>
            <person name="Wilson R.K."/>
        </authorList>
    </citation>
    <scope>NUCLEOTIDE SEQUENCE [LARGE SCALE GENOMIC DNA]</scope>
    <source>
        <strain evidence="2">IAEA</strain>
    </source>
</reference>
<dbReference type="AlphaFoldDB" id="A0A1B0B5X6"/>
<dbReference type="InterPro" id="IPR026971">
    <property type="entry name" value="CND1/NCAPD3"/>
</dbReference>
<dbReference type="EMBL" id="JXJN01008907">
    <property type="status" value="NOT_ANNOTATED_CDS"/>
    <property type="molecule type" value="Genomic_DNA"/>
</dbReference>
<evidence type="ECO:0000313" key="1">
    <source>
        <dbReference type="EnsemblMetazoa" id="GPPI019972-PA"/>
    </source>
</evidence>
<organism evidence="1 2">
    <name type="scientific">Glossina palpalis gambiensis</name>
    <dbReference type="NCBI Taxonomy" id="67801"/>
    <lineage>
        <taxon>Eukaryota</taxon>
        <taxon>Metazoa</taxon>
        <taxon>Ecdysozoa</taxon>
        <taxon>Arthropoda</taxon>
        <taxon>Hexapoda</taxon>
        <taxon>Insecta</taxon>
        <taxon>Pterygota</taxon>
        <taxon>Neoptera</taxon>
        <taxon>Endopterygota</taxon>
        <taxon>Diptera</taxon>
        <taxon>Brachycera</taxon>
        <taxon>Muscomorpha</taxon>
        <taxon>Hippoboscoidea</taxon>
        <taxon>Glossinidae</taxon>
        <taxon>Glossina</taxon>
    </lineage>
</organism>
<dbReference type="VEuPathDB" id="VectorBase:GPPI019972"/>
<proteinExistence type="predicted"/>
<sequence length="207" mass="23091">MPEFLLNHFISTIGSSFTNCNENRLKTSKLNMRATESLKCLTSTAADNEDFVRATAEDNVAELYRDPTLQQLASLALVRFMCVSPRVCGSYMPFLMNILSHNKNINIKCSIVIGISELTFRFPNIMEPSTGHFYSTLHNENTELRFECGVKSSVNGASAKRNVVVEVASGVSDGVRVVDIGKTKALMEWMDGANNGPHRCYYNMIIY</sequence>
<accession>A0A1B0B5X6</accession>
<dbReference type="GO" id="GO:0010032">
    <property type="term" value="P:meiotic chromosome condensation"/>
    <property type="evidence" value="ECO:0007669"/>
    <property type="project" value="TreeGrafter"/>
</dbReference>
<dbReference type="STRING" id="67801.A0A1B0B5X6"/>
<dbReference type="SUPFAM" id="SSF48371">
    <property type="entry name" value="ARM repeat"/>
    <property type="match status" value="1"/>
</dbReference>
<protein>
    <recommendedName>
        <fullName evidence="3">Condensin complex subunit 1 C-terminal domain-containing protein</fullName>
    </recommendedName>
</protein>
<keyword evidence="2" id="KW-1185">Reference proteome</keyword>
<dbReference type="GO" id="GO:0007076">
    <property type="term" value="P:mitotic chromosome condensation"/>
    <property type="evidence" value="ECO:0007669"/>
    <property type="project" value="InterPro"/>
</dbReference>
<dbReference type="InterPro" id="IPR016024">
    <property type="entry name" value="ARM-type_fold"/>
</dbReference>
<name>A0A1B0B5X6_9MUSC</name>
<dbReference type="PANTHER" id="PTHR14222">
    <property type="entry name" value="CONDENSIN"/>
    <property type="match status" value="1"/>
</dbReference>
<dbReference type="GO" id="GO:0000796">
    <property type="term" value="C:condensin complex"/>
    <property type="evidence" value="ECO:0007669"/>
    <property type="project" value="TreeGrafter"/>
</dbReference>
<dbReference type="EnsemblMetazoa" id="GPPI019972-RA">
    <property type="protein sequence ID" value="GPPI019972-PA"/>
    <property type="gene ID" value="GPPI019972"/>
</dbReference>
<dbReference type="PANTHER" id="PTHR14222:SF2">
    <property type="entry name" value="CONDENSIN COMPLEX SUBUNIT 1"/>
    <property type="match status" value="1"/>
</dbReference>